<dbReference type="PANTHER" id="PTHR45348:SF2">
    <property type="entry name" value="ZINC-TYPE ALCOHOL DEHYDROGENASE-LIKE PROTEIN C2E1P3.01"/>
    <property type="match status" value="1"/>
</dbReference>
<dbReference type="InterPro" id="IPR011032">
    <property type="entry name" value="GroES-like_sf"/>
</dbReference>
<comment type="similarity">
    <text evidence="1">Belongs to the zinc-containing alcohol dehydrogenase family.</text>
</comment>
<dbReference type="AlphaFoldDB" id="A0A0D2C3E7"/>
<dbReference type="RefSeq" id="XP_016245964.1">
    <property type="nucleotide sequence ID" value="XM_016396108.1"/>
</dbReference>
<dbReference type="Proteomes" id="UP000054466">
    <property type="component" value="Unassembled WGS sequence"/>
</dbReference>
<dbReference type="Pfam" id="PF08240">
    <property type="entry name" value="ADH_N"/>
    <property type="match status" value="1"/>
</dbReference>
<dbReference type="PANTHER" id="PTHR45348">
    <property type="entry name" value="HYPOTHETICAL OXIDOREDUCTASE (EUROFUNG)"/>
    <property type="match status" value="1"/>
</dbReference>
<dbReference type="EMBL" id="KN847044">
    <property type="protein sequence ID" value="KIW25748.1"/>
    <property type="molecule type" value="Genomic_DNA"/>
</dbReference>
<protein>
    <recommendedName>
        <fullName evidence="3">Enoyl reductase (ER) domain-containing protein</fullName>
    </recommendedName>
</protein>
<dbReference type="InterPro" id="IPR013154">
    <property type="entry name" value="ADH-like_N"/>
</dbReference>
<dbReference type="SUPFAM" id="SSF51735">
    <property type="entry name" value="NAD(P)-binding Rossmann-fold domains"/>
    <property type="match status" value="1"/>
</dbReference>
<dbReference type="SUPFAM" id="SSF50129">
    <property type="entry name" value="GroES-like"/>
    <property type="match status" value="1"/>
</dbReference>
<dbReference type="GO" id="GO:0016651">
    <property type="term" value="F:oxidoreductase activity, acting on NAD(P)H"/>
    <property type="evidence" value="ECO:0007669"/>
    <property type="project" value="InterPro"/>
</dbReference>
<evidence type="ECO:0000313" key="4">
    <source>
        <dbReference type="EMBL" id="KIW25748.1"/>
    </source>
</evidence>
<keyword evidence="2" id="KW-0560">Oxidoreductase</keyword>
<dbReference type="Pfam" id="PF00107">
    <property type="entry name" value="ADH_zinc_N"/>
    <property type="match status" value="1"/>
</dbReference>
<gene>
    <name evidence="4" type="ORF">PV07_08903</name>
</gene>
<dbReference type="InterPro" id="IPR047122">
    <property type="entry name" value="Trans-enoyl_RdTase-like"/>
</dbReference>
<feature type="domain" description="Enoyl reductase (ER)" evidence="3">
    <location>
        <begin position="14"/>
        <end position="351"/>
    </location>
</feature>
<dbReference type="Gene3D" id="3.90.180.10">
    <property type="entry name" value="Medium-chain alcohol dehydrogenases, catalytic domain"/>
    <property type="match status" value="1"/>
</dbReference>
<evidence type="ECO:0000256" key="2">
    <source>
        <dbReference type="ARBA" id="ARBA00023002"/>
    </source>
</evidence>
<dbReference type="VEuPathDB" id="FungiDB:PV07_08903"/>
<dbReference type="SMART" id="SM00829">
    <property type="entry name" value="PKS_ER"/>
    <property type="match status" value="1"/>
</dbReference>
<evidence type="ECO:0000256" key="1">
    <source>
        <dbReference type="ARBA" id="ARBA00008072"/>
    </source>
</evidence>
<dbReference type="Gene3D" id="3.40.50.720">
    <property type="entry name" value="NAD(P)-binding Rossmann-like Domain"/>
    <property type="match status" value="1"/>
</dbReference>
<dbReference type="InterPro" id="IPR013149">
    <property type="entry name" value="ADH-like_C"/>
</dbReference>
<reference evidence="4 5" key="1">
    <citation type="submission" date="2015-01" db="EMBL/GenBank/DDBJ databases">
        <title>The Genome Sequence of Cladophialophora immunda CBS83496.</title>
        <authorList>
            <consortium name="The Broad Institute Genomics Platform"/>
            <person name="Cuomo C."/>
            <person name="de Hoog S."/>
            <person name="Gorbushina A."/>
            <person name="Stielow B."/>
            <person name="Teixiera M."/>
            <person name="Abouelleil A."/>
            <person name="Chapman S.B."/>
            <person name="Priest M."/>
            <person name="Young S.K."/>
            <person name="Wortman J."/>
            <person name="Nusbaum C."/>
            <person name="Birren B."/>
        </authorList>
    </citation>
    <scope>NUCLEOTIDE SEQUENCE [LARGE SCALE GENOMIC DNA]</scope>
    <source>
        <strain evidence="4 5">CBS 83496</strain>
    </source>
</reference>
<proteinExistence type="inferred from homology"/>
<sequence>MSTSHQGAVLLQKGERLTLQTLETAQPGPNELLVSVNAIALNPVDYYMRDMGIFVKDYPAIIGSDIAGTIEALGSSIASSSTSTAAQFKPGTRVLGFAPAFFYQGVPRYGAFQKKVIVPVENACVIPDTLSFVDAATLPMGVVTAWSGWTSIGLRYDTRFAASDKQAVLVWGASSSVGVCAVQTAKALGFTVFATCSPRHHAYLRSLGADDVFDYKAPGVVQDILAAAAKKHGGVLLKTAYHATGDIQPCLDVLAASSTAENKGRLATAVPVGPSTPTHPSVETKFVMAPEGSGTGGKHLEFVLQQWLAPRLANGEFIPAPHARVMPGGLAGLNDALDVLKAGVSCQKLVLEV</sequence>
<accession>A0A0D2C3E7</accession>
<dbReference type="InterPro" id="IPR036291">
    <property type="entry name" value="NAD(P)-bd_dom_sf"/>
</dbReference>
<keyword evidence="5" id="KW-1185">Reference proteome</keyword>
<evidence type="ECO:0000259" key="3">
    <source>
        <dbReference type="SMART" id="SM00829"/>
    </source>
</evidence>
<dbReference type="HOGENOM" id="CLU_026673_16_5_1"/>
<dbReference type="GeneID" id="27348097"/>
<organism evidence="4 5">
    <name type="scientific">Cladophialophora immunda</name>
    <dbReference type="NCBI Taxonomy" id="569365"/>
    <lineage>
        <taxon>Eukaryota</taxon>
        <taxon>Fungi</taxon>
        <taxon>Dikarya</taxon>
        <taxon>Ascomycota</taxon>
        <taxon>Pezizomycotina</taxon>
        <taxon>Eurotiomycetes</taxon>
        <taxon>Chaetothyriomycetidae</taxon>
        <taxon>Chaetothyriales</taxon>
        <taxon>Herpotrichiellaceae</taxon>
        <taxon>Cladophialophora</taxon>
    </lineage>
</organism>
<dbReference type="CDD" id="cd08249">
    <property type="entry name" value="enoyl_reductase_like"/>
    <property type="match status" value="1"/>
</dbReference>
<name>A0A0D2C3E7_9EURO</name>
<dbReference type="STRING" id="569365.A0A0D2C3E7"/>
<dbReference type="OrthoDB" id="10257049at2759"/>
<evidence type="ECO:0000313" key="5">
    <source>
        <dbReference type="Proteomes" id="UP000054466"/>
    </source>
</evidence>
<dbReference type="InterPro" id="IPR020843">
    <property type="entry name" value="ER"/>
</dbReference>